<dbReference type="SUPFAM" id="SSF53850">
    <property type="entry name" value="Periplasmic binding protein-like II"/>
    <property type="match status" value="1"/>
</dbReference>
<protein>
    <submittedName>
        <fullName evidence="3">Tripartite tricarboxylate transporter substrate binding protein</fullName>
    </submittedName>
</protein>
<sequence length="322" mass="33763">MSKRILLKLLAISALGSTMALPLAARADTPLKILVGFPPGGSADTIARIVADGMKDDFSAIVVENRPGAAGRIALTALKNSPPDGHTVIILPNGPMVLFPHLYKSLPYDPTRDFTPISELARFQFGVVSGPAADAGSIAELVAKAKADPDSATYGSAGTGTVPHLLGTMFAKAAGIQMRHIPFQGSAPANTALLGGHIRYKFDVVAETAELHRTGKVRILAVTGPKRDPQVPDVPTLREAGVDMQATAWFAMYAPAGLPEAVRQRLETAVNAALQRSATRDKLVKLGFEPVGEGSAALAAQQKADLELWGRTIKDAGIPALD</sequence>
<feature type="signal peptide" evidence="2">
    <location>
        <begin position="1"/>
        <end position="27"/>
    </location>
</feature>
<evidence type="ECO:0000313" key="3">
    <source>
        <dbReference type="EMBL" id="MDM0046062.1"/>
    </source>
</evidence>
<dbReference type="CDD" id="cd07012">
    <property type="entry name" value="PBP2_Bug_TTT"/>
    <property type="match status" value="1"/>
</dbReference>
<dbReference type="InterPro" id="IPR042100">
    <property type="entry name" value="Bug_dom1"/>
</dbReference>
<evidence type="ECO:0000256" key="2">
    <source>
        <dbReference type="SAM" id="SignalP"/>
    </source>
</evidence>
<organism evidence="3 4">
    <name type="scientific">Variovorax dokdonensis</name>
    <dbReference type="NCBI Taxonomy" id="344883"/>
    <lineage>
        <taxon>Bacteria</taxon>
        <taxon>Pseudomonadati</taxon>
        <taxon>Pseudomonadota</taxon>
        <taxon>Betaproteobacteria</taxon>
        <taxon>Burkholderiales</taxon>
        <taxon>Comamonadaceae</taxon>
        <taxon>Variovorax</taxon>
    </lineage>
</organism>
<dbReference type="PIRSF" id="PIRSF017082">
    <property type="entry name" value="YflP"/>
    <property type="match status" value="1"/>
</dbReference>
<dbReference type="PANTHER" id="PTHR42928">
    <property type="entry name" value="TRICARBOXYLATE-BINDING PROTEIN"/>
    <property type="match status" value="1"/>
</dbReference>
<dbReference type="Gene3D" id="3.40.190.150">
    <property type="entry name" value="Bordetella uptake gene, domain 1"/>
    <property type="match status" value="1"/>
</dbReference>
<evidence type="ECO:0000256" key="1">
    <source>
        <dbReference type="ARBA" id="ARBA00006987"/>
    </source>
</evidence>
<name>A0ABT7NDN8_9BURK</name>
<reference evidence="3" key="1">
    <citation type="submission" date="2023-06" db="EMBL/GenBank/DDBJ databases">
        <authorList>
            <person name="Jiang Y."/>
            <person name="Liu Q."/>
        </authorList>
    </citation>
    <scope>NUCLEOTIDE SEQUENCE</scope>
    <source>
        <strain evidence="3">CGMCC 1.12089</strain>
    </source>
</reference>
<dbReference type="InterPro" id="IPR005064">
    <property type="entry name" value="BUG"/>
</dbReference>
<dbReference type="Proteomes" id="UP001174908">
    <property type="component" value="Unassembled WGS sequence"/>
</dbReference>
<proteinExistence type="inferred from homology"/>
<keyword evidence="2" id="KW-0732">Signal</keyword>
<dbReference type="Gene3D" id="3.40.190.10">
    <property type="entry name" value="Periplasmic binding protein-like II"/>
    <property type="match status" value="1"/>
</dbReference>
<accession>A0ABT7NDN8</accession>
<feature type="chain" id="PRO_5046587615" evidence="2">
    <location>
        <begin position="28"/>
        <end position="322"/>
    </location>
</feature>
<gene>
    <name evidence="3" type="ORF">QTH91_16350</name>
</gene>
<dbReference type="Pfam" id="PF03401">
    <property type="entry name" value="TctC"/>
    <property type="match status" value="1"/>
</dbReference>
<comment type="caution">
    <text evidence="3">The sequence shown here is derived from an EMBL/GenBank/DDBJ whole genome shotgun (WGS) entry which is preliminary data.</text>
</comment>
<comment type="similarity">
    <text evidence="1">Belongs to the UPF0065 (bug) family.</text>
</comment>
<evidence type="ECO:0000313" key="4">
    <source>
        <dbReference type="Proteomes" id="UP001174908"/>
    </source>
</evidence>
<dbReference type="EMBL" id="JASZYV010000003">
    <property type="protein sequence ID" value="MDM0046062.1"/>
    <property type="molecule type" value="Genomic_DNA"/>
</dbReference>
<dbReference type="RefSeq" id="WP_286661154.1">
    <property type="nucleotide sequence ID" value="NZ_JASZYV010000003.1"/>
</dbReference>
<dbReference type="PANTHER" id="PTHR42928:SF5">
    <property type="entry name" value="BLR1237 PROTEIN"/>
    <property type="match status" value="1"/>
</dbReference>
<keyword evidence="4" id="KW-1185">Reference proteome</keyword>